<keyword evidence="8" id="KW-1185">Reference proteome</keyword>
<sequence>MMDRPERNEYVPFSMRIKAFLWDYVFILAYLLVVFGFSFFAQPLLLPLFRESPFSAEMTGFFLITLPVSLYFAINEGVYLHATWGKRKMGILVRDKRGLPVGLGRSLFRTALKFAPWELAHFTIWHMILPSTYSEEFISFLLITDYGLISIYLISPFYNKKKRTLYDCLAGTAVGYKE</sequence>
<evidence type="ECO:0000256" key="4">
    <source>
        <dbReference type="ARBA" id="ARBA00023136"/>
    </source>
</evidence>
<dbReference type="GO" id="GO:0016020">
    <property type="term" value="C:membrane"/>
    <property type="evidence" value="ECO:0007669"/>
    <property type="project" value="UniProtKB-SubCell"/>
</dbReference>
<protein>
    <submittedName>
        <fullName evidence="7">RDD family protein</fullName>
    </submittedName>
</protein>
<evidence type="ECO:0000313" key="8">
    <source>
        <dbReference type="Proteomes" id="UP000199544"/>
    </source>
</evidence>
<organism evidence="7 8">
    <name type="scientific">Fictibacillus solisalsi</name>
    <dbReference type="NCBI Taxonomy" id="459525"/>
    <lineage>
        <taxon>Bacteria</taxon>
        <taxon>Bacillati</taxon>
        <taxon>Bacillota</taxon>
        <taxon>Bacilli</taxon>
        <taxon>Bacillales</taxon>
        <taxon>Fictibacillaceae</taxon>
        <taxon>Fictibacillus</taxon>
    </lineage>
</organism>
<evidence type="ECO:0000313" key="7">
    <source>
        <dbReference type="EMBL" id="SDM74308.1"/>
    </source>
</evidence>
<dbReference type="STRING" id="459525.SAMN04488137_1727"/>
<keyword evidence="3 5" id="KW-1133">Transmembrane helix</keyword>
<dbReference type="Pfam" id="PF06271">
    <property type="entry name" value="RDD"/>
    <property type="match status" value="1"/>
</dbReference>
<gene>
    <name evidence="7" type="ORF">SAMN04488137_1727</name>
</gene>
<dbReference type="AlphaFoldDB" id="A0A1G9VQ08"/>
<evidence type="ECO:0000256" key="1">
    <source>
        <dbReference type="ARBA" id="ARBA00004141"/>
    </source>
</evidence>
<proteinExistence type="predicted"/>
<evidence type="ECO:0000259" key="6">
    <source>
        <dbReference type="Pfam" id="PF06271"/>
    </source>
</evidence>
<name>A0A1G9VQ08_9BACL</name>
<evidence type="ECO:0000256" key="3">
    <source>
        <dbReference type="ARBA" id="ARBA00022989"/>
    </source>
</evidence>
<dbReference type="OrthoDB" id="1450430at2"/>
<reference evidence="8" key="1">
    <citation type="submission" date="2016-10" db="EMBL/GenBank/DDBJ databases">
        <authorList>
            <person name="Varghese N."/>
            <person name="Submissions S."/>
        </authorList>
    </citation>
    <scope>NUCLEOTIDE SEQUENCE [LARGE SCALE GENOMIC DNA]</scope>
    <source>
        <strain evidence="8">CGMCC 1.6854</strain>
    </source>
</reference>
<dbReference type="EMBL" id="FNHW01000001">
    <property type="protein sequence ID" value="SDM74308.1"/>
    <property type="molecule type" value="Genomic_DNA"/>
</dbReference>
<evidence type="ECO:0000256" key="2">
    <source>
        <dbReference type="ARBA" id="ARBA00022692"/>
    </source>
</evidence>
<keyword evidence="4 5" id="KW-0472">Membrane</keyword>
<feature type="transmembrane region" description="Helical" evidence="5">
    <location>
        <begin position="137"/>
        <end position="155"/>
    </location>
</feature>
<evidence type="ECO:0000256" key="5">
    <source>
        <dbReference type="SAM" id="Phobius"/>
    </source>
</evidence>
<feature type="transmembrane region" description="Helical" evidence="5">
    <location>
        <begin position="61"/>
        <end position="85"/>
    </location>
</feature>
<feature type="transmembrane region" description="Helical" evidence="5">
    <location>
        <begin position="21"/>
        <end position="41"/>
    </location>
</feature>
<dbReference type="InterPro" id="IPR010432">
    <property type="entry name" value="RDD"/>
</dbReference>
<accession>A0A1G9VQ08</accession>
<comment type="subcellular location">
    <subcellularLocation>
        <location evidence="1">Membrane</location>
        <topology evidence="1">Multi-pass membrane protein</topology>
    </subcellularLocation>
</comment>
<keyword evidence="2 5" id="KW-0812">Transmembrane</keyword>
<feature type="domain" description="RDD" evidence="6">
    <location>
        <begin position="11"/>
        <end position="171"/>
    </location>
</feature>
<dbReference type="Proteomes" id="UP000199544">
    <property type="component" value="Unassembled WGS sequence"/>
</dbReference>